<sequence>MFDGKLILFFGESTLLTKKTESSLRNVGIIPLGPVETIEEALRTVESVTIDAVILDIALDATLIFPVIARLDEKAVPFIFAAPPAREYKNPAGFVLSGRDSDLLRIGHVLFPPPPKNSARIH</sequence>
<name>A0A256GCM4_9HYPH</name>
<dbReference type="Gene3D" id="3.40.50.2300">
    <property type="match status" value="1"/>
</dbReference>
<evidence type="ECO:0000313" key="1">
    <source>
        <dbReference type="EMBL" id="OYR24853.1"/>
    </source>
</evidence>
<proteinExistence type="predicted"/>
<organism evidence="1 2">
    <name type="scientific">Brucella pseudogrignonensis</name>
    <dbReference type="NCBI Taxonomy" id="419475"/>
    <lineage>
        <taxon>Bacteria</taxon>
        <taxon>Pseudomonadati</taxon>
        <taxon>Pseudomonadota</taxon>
        <taxon>Alphaproteobacteria</taxon>
        <taxon>Hyphomicrobiales</taxon>
        <taxon>Brucellaceae</taxon>
        <taxon>Brucella/Ochrobactrum group</taxon>
        <taxon>Brucella</taxon>
    </lineage>
</organism>
<keyword evidence="2" id="KW-1185">Reference proteome</keyword>
<dbReference type="AlphaFoldDB" id="A0A256GCM4"/>
<evidence type="ECO:0000313" key="2">
    <source>
        <dbReference type="Proteomes" id="UP000216188"/>
    </source>
</evidence>
<comment type="caution">
    <text evidence="1">The sequence shown here is derived from an EMBL/GenBank/DDBJ whole genome shotgun (WGS) entry which is preliminary data.</text>
</comment>
<dbReference type="EMBL" id="NNRM01000030">
    <property type="protein sequence ID" value="OYR24853.1"/>
    <property type="molecule type" value="Genomic_DNA"/>
</dbReference>
<protein>
    <submittedName>
        <fullName evidence="1">Response regulator</fullName>
    </submittedName>
</protein>
<reference evidence="1 2" key="1">
    <citation type="submission" date="2017-07" db="EMBL/GenBank/DDBJ databases">
        <title>Phylogenetic study on the rhizospheric bacterium Ochrobactrum sp. A44.</title>
        <authorList>
            <person name="Krzyzanowska D.M."/>
            <person name="Ossowicki A."/>
            <person name="Rajewska M."/>
            <person name="Maciag T."/>
            <person name="Kaczynski Z."/>
            <person name="Czerwicka M."/>
            <person name="Jafra S."/>
        </authorList>
    </citation>
    <scope>NUCLEOTIDE SEQUENCE [LARGE SCALE GENOMIC DNA]</scope>
    <source>
        <strain evidence="1 2">CCUG 30717</strain>
    </source>
</reference>
<accession>A0A256GCM4</accession>
<gene>
    <name evidence="1" type="ORF">CEV34_5672</name>
</gene>
<dbReference type="Proteomes" id="UP000216188">
    <property type="component" value="Unassembled WGS sequence"/>
</dbReference>